<evidence type="ECO:0000313" key="3">
    <source>
        <dbReference type="Proteomes" id="UP000076959"/>
    </source>
</evidence>
<dbReference type="InterPro" id="IPR021320">
    <property type="entry name" value="DUF2905"/>
</dbReference>
<dbReference type="STRING" id="1505087.AYJ54_28580"/>
<evidence type="ECO:0008006" key="4">
    <source>
        <dbReference type="Google" id="ProtNLM"/>
    </source>
</evidence>
<dbReference type="RefSeq" id="WP_063707261.1">
    <property type="nucleotide sequence ID" value="NZ_LUUB01000104.1"/>
</dbReference>
<feature type="transmembrane region" description="Helical" evidence="1">
    <location>
        <begin position="44"/>
        <end position="64"/>
    </location>
</feature>
<gene>
    <name evidence="2" type="ORF">AYJ54_28580</name>
</gene>
<name>A0A176YDE4_9BRAD</name>
<dbReference type="Pfam" id="PF11146">
    <property type="entry name" value="DUF2905"/>
    <property type="match status" value="1"/>
</dbReference>
<dbReference type="OrthoDB" id="9811610at2"/>
<dbReference type="PANTHER" id="PTHR36443:SF1">
    <property type="entry name" value="BSR5223 PROTEIN"/>
    <property type="match status" value="1"/>
</dbReference>
<dbReference type="Proteomes" id="UP000076959">
    <property type="component" value="Unassembled WGS sequence"/>
</dbReference>
<keyword evidence="1" id="KW-0812">Transmembrane</keyword>
<dbReference type="EMBL" id="LUUB01000104">
    <property type="protein sequence ID" value="OAF01455.1"/>
    <property type="molecule type" value="Genomic_DNA"/>
</dbReference>
<proteinExistence type="predicted"/>
<keyword evidence="3" id="KW-1185">Reference proteome</keyword>
<keyword evidence="1" id="KW-1133">Transmembrane helix</keyword>
<dbReference type="AlphaFoldDB" id="A0A176YDE4"/>
<organism evidence="2 3">
    <name type="scientific">Bradyrhizobium centrolobii</name>
    <dbReference type="NCBI Taxonomy" id="1505087"/>
    <lineage>
        <taxon>Bacteria</taxon>
        <taxon>Pseudomonadati</taxon>
        <taxon>Pseudomonadota</taxon>
        <taxon>Alphaproteobacteria</taxon>
        <taxon>Hyphomicrobiales</taxon>
        <taxon>Nitrobacteraceae</taxon>
        <taxon>Bradyrhizobium</taxon>
    </lineage>
</organism>
<accession>A0A176YDE4</accession>
<evidence type="ECO:0000256" key="1">
    <source>
        <dbReference type="SAM" id="Phobius"/>
    </source>
</evidence>
<comment type="caution">
    <text evidence="2">The sequence shown here is derived from an EMBL/GenBank/DDBJ whole genome shotgun (WGS) entry which is preliminary data.</text>
</comment>
<reference evidence="2 3" key="1">
    <citation type="submission" date="2016-03" db="EMBL/GenBank/DDBJ databases">
        <title>Draft Genome Sequence of the Strain BR 10245 (Bradyrhizobium sp.) isolated from nodules of Centrolobium paraense.</title>
        <authorList>
            <person name="Simoes-Araujo J.L.Sr."/>
            <person name="Barauna A.C."/>
            <person name="Silva K."/>
            <person name="Zilli J.E."/>
        </authorList>
    </citation>
    <scope>NUCLEOTIDE SEQUENCE [LARGE SCALE GENOMIC DNA]</scope>
    <source>
        <strain evidence="2 3">BR 10245</strain>
    </source>
</reference>
<keyword evidence="1" id="KW-0472">Membrane</keyword>
<dbReference type="PANTHER" id="PTHR36443">
    <property type="entry name" value="BSR5223 PROTEIN"/>
    <property type="match status" value="1"/>
</dbReference>
<sequence length="66" mass="7321">MSRTLIIFGLVLLAAGVVWPFIGRLGLGRLPGDIAIERPGFSFYFPLMTSLIISVVLSVIFWLVNR</sequence>
<evidence type="ECO:0000313" key="2">
    <source>
        <dbReference type="EMBL" id="OAF01455.1"/>
    </source>
</evidence>
<protein>
    <recommendedName>
        <fullName evidence="4">DUF2905 domain-containing protein</fullName>
    </recommendedName>
</protein>